<gene>
    <name evidence="2" type="ORF">BKN37_26695</name>
</gene>
<name>A0A1S1MMT3_9MYCO</name>
<dbReference type="Gene3D" id="3.40.50.1820">
    <property type="entry name" value="alpha/beta hydrolase"/>
    <property type="match status" value="1"/>
</dbReference>
<dbReference type="RefSeq" id="WP_071030267.1">
    <property type="nucleotide sequence ID" value="NZ_MLQM01000299.1"/>
</dbReference>
<feature type="non-terminal residue" evidence="2">
    <location>
        <position position="1"/>
    </location>
</feature>
<proteinExistence type="predicted"/>
<dbReference type="EMBL" id="MLQM01000299">
    <property type="protein sequence ID" value="OHU83723.1"/>
    <property type="molecule type" value="Genomic_DNA"/>
</dbReference>
<organism evidence="2 3">
    <name type="scientific">Mycobacterium talmoniae</name>
    <dbReference type="NCBI Taxonomy" id="1858794"/>
    <lineage>
        <taxon>Bacteria</taxon>
        <taxon>Bacillati</taxon>
        <taxon>Actinomycetota</taxon>
        <taxon>Actinomycetes</taxon>
        <taxon>Mycobacteriales</taxon>
        <taxon>Mycobacteriaceae</taxon>
        <taxon>Mycobacterium</taxon>
    </lineage>
</organism>
<protein>
    <submittedName>
        <fullName evidence="2">Uncharacterized protein</fullName>
    </submittedName>
</protein>
<sequence length="308" mass="31642">PPPAAPAAQTHPGRRPPALLIAGSGPTDRDGNSAVLPGALDTLRNVAQALSEDGVASLRYDKLGTGQTGLGPYARDPATIDMAVFEDEAGAALRFLAHHAGVDPTRLMVLGHSEGALYALRLATAAPGTAPPVRALGLVEPASLRILDQVSEQAHAQADAAVRAGRLTAEQAAASAAAIDRAIGQFRATGQVPPDLPAGLRPVINPVNARALAQEDAVDPAALAAALPRGMPVLVTCSDADIQISCGDVDQLMAGLSRAGTRTDHVRLTGVDHVLKEDPGKTMANYARPLPFSAQFTEALAAFCRDAL</sequence>
<evidence type="ECO:0000256" key="1">
    <source>
        <dbReference type="SAM" id="MobiDB-lite"/>
    </source>
</evidence>
<dbReference type="PANTHER" id="PTHR43265">
    <property type="entry name" value="ESTERASE ESTD"/>
    <property type="match status" value="1"/>
</dbReference>
<dbReference type="InterPro" id="IPR053145">
    <property type="entry name" value="AB_hydrolase_Est10"/>
</dbReference>
<dbReference type="AlphaFoldDB" id="A0A1S1MMT3"/>
<keyword evidence="3" id="KW-1185">Reference proteome</keyword>
<feature type="region of interest" description="Disordered" evidence="1">
    <location>
        <begin position="1"/>
        <end position="31"/>
    </location>
</feature>
<reference evidence="2 3" key="1">
    <citation type="submission" date="2016-10" db="EMBL/GenBank/DDBJ databases">
        <title>Genome sequence of Mycobacterium talmonii.</title>
        <authorList>
            <person name="Greninger A.L."/>
            <person name="Elliott B."/>
            <person name="Vasireddy S."/>
            <person name="Vasireddy R."/>
        </authorList>
    </citation>
    <scope>NUCLEOTIDE SEQUENCE [LARGE SCALE GENOMIC DNA]</scope>
    <source>
        <strain evidence="3">NE-TNMC-100812</strain>
    </source>
</reference>
<evidence type="ECO:0000313" key="2">
    <source>
        <dbReference type="EMBL" id="OHU83723.1"/>
    </source>
</evidence>
<evidence type="ECO:0000313" key="3">
    <source>
        <dbReference type="Proteomes" id="UP000179734"/>
    </source>
</evidence>
<dbReference type="SUPFAM" id="SSF53474">
    <property type="entry name" value="alpha/beta-Hydrolases"/>
    <property type="match status" value="1"/>
</dbReference>
<accession>A0A1S1MMT3</accession>
<comment type="caution">
    <text evidence="2">The sequence shown here is derived from an EMBL/GenBank/DDBJ whole genome shotgun (WGS) entry which is preliminary data.</text>
</comment>
<dbReference type="Proteomes" id="UP000179734">
    <property type="component" value="Unassembled WGS sequence"/>
</dbReference>
<dbReference type="PANTHER" id="PTHR43265:SF1">
    <property type="entry name" value="ESTERASE ESTD"/>
    <property type="match status" value="1"/>
</dbReference>
<dbReference type="InterPro" id="IPR029058">
    <property type="entry name" value="AB_hydrolase_fold"/>
</dbReference>
<dbReference type="GO" id="GO:0052689">
    <property type="term" value="F:carboxylic ester hydrolase activity"/>
    <property type="evidence" value="ECO:0007669"/>
    <property type="project" value="TreeGrafter"/>
</dbReference>